<evidence type="ECO:0000256" key="2">
    <source>
        <dbReference type="SAM" id="MobiDB-lite"/>
    </source>
</evidence>
<dbReference type="SUPFAM" id="SSF54197">
    <property type="entry name" value="HIT-like"/>
    <property type="match status" value="1"/>
</dbReference>
<dbReference type="PANTHER" id="PTHR46648:SF1">
    <property type="entry name" value="ADENOSINE 5'-MONOPHOSPHORAMIDASE HNT1"/>
    <property type="match status" value="1"/>
</dbReference>
<dbReference type="PANTHER" id="PTHR46648">
    <property type="entry name" value="HIT FAMILY PROTEIN 1"/>
    <property type="match status" value="1"/>
</dbReference>
<protein>
    <submittedName>
        <fullName evidence="4">HIT-like protein</fullName>
    </submittedName>
</protein>
<dbReference type="Gene3D" id="3.30.428.10">
    <property type="entry name" value="HIT-like"/>
    <property type="match status" value="1"/>
</dbReference>
<comment type="caution">
    <text evidence="1">Lacks conserved residue(s) required for the propagation of feature annotation.</text>
</comment>
<dbReference type="GeneID" id="37166215"/>
<reference evidence="4 5" key="1">
    <citation type="submission" date="2018-02" db="EMBL/GenBank/DDBJ databases">
        <title>The genomes of Aspergillus section Nigri reveals drivers in fungal speciation.</title>
        <authorList>
            <consortium name="DOE Joint Genome Institute"/>
            <person name="Vesth T.C."/>
            <person name="Nybo J."/>
            <person name="Theobald S."/>
            <person name="Brandl J."/>
            <person name="Frisvad J.C."/>
            <person name="Nielsen K.F."/>
            <person name="Lyhne E.K."/>
            <person name="Kogle M.E."/>
            <person name="Kuo A."/>
            <person name="Riley R."/>
            <person name="Clum A."/>
            <person name="Nolan M."/>
            <person name="Lipzen A."/>
            <person name="Salamov A."/>
            <person name="Henrissat B."/>
            <person name="Wiebenga A."/>
            <person name="De vries R.P."/>
            <person name="Grigoriev I.V."/>
            <person name="Mortensen U.H."/>
            <person name="Andersen M.R."/>
            <person name="Baker S.E."/>
        </authorList>
    </citation>
    <scope>NUCLEOTIDE SEQUENCE [LARGE SCALE GENOMIC DNA]</scope>
    <source>
        <strain evidence="4 5">CBS 112811</strain>
    </source>
</reference>
<keyword evidence="5" id="KW-1185">Reference proteome</keyword>
<evidence type="ECO:0000313" key="5">
    <source>
        <dbReference type="Proteomes" id="UP000249526"/>
    </source>
</evidence>
<dbReference type="AlphaFoldDB" id="A0A8G1R388"/>
<evidence type="ECO:0000259" key="3">
    <source>
        <dbReference type="PROSITE" id="PS51084"/>
    </source>
</evidence>
<gene>
    <name evidence="4" type="ORF">BO85DRAFT_477059</name>
</gene>
<dbReference type="InterPro" id="IPR011146">
    <property type="entry name" value="HIT-like"/>
</dbReference>
<name>A0A8G1R388_9EURO</name>
<dbReference type="RefSeq" id="XP_025516274.1">
    <property type="nucleotide sequence ID" value="XM_025662813.1"/>
</dbReference>
<dbReference type="InterPro" id="IPR001310">
    <property type="entry name" value="Histidine_triad_HIT"/>
</dbReference>
<accession>A0A8G1R388</accession>
<evidence type="ECO:0000313" key="4">
    <source>
        <dbReference type="EMBL" id="RAH58352.1"/>
    </source>
</evidence>
<feature type="domain" description="HIT" evidence="3">
    <location>
        <begin position="183"/>
        <end position="287"/>
    </location>
</feature>
<organism evidence="4 5">
    <name type="scientific">Aspergillus piperis CBS 112811</name>
    <dbReference type="NCBI Taxonomy" id="1448313"/>
    <lineage>
        <taxon>Eukaryota</taxon>
        <taxon>Fungi</taxon>
        <taxon>Dikarya</taxon>
        <taxon>Ascomycota</taxon>
        <taxon>Pezizomycotina</taxon>
        <taxon>Eurotiomycetes</taxon>
        <taxon>Eurotiomycetidae</taxon>
        <taxon>Eurotiales</taxon>
        <taxon>Aspergillaceae</taxon>
        <taxon>Aspergillus</taxon>
        <taxon>Aspergillus subgen. Circumdati</taxon>
    </lineage>
</organism>
<dbReference type="InterPro" id="IPR036265">
    <property type="entry name" value="HIT-like_sf"/>
</dbReference>
<proteinExistence type="predicted"/>
<dbReference type="PROSITE" id="PS51084">
    <property type="entry name" value="HIT_2"/>
    <property type="match status" value="1"/>
</dbReference>
<evidence type="ECO:0000256" key="1">
    <source>
        <dbReference type="PROSITE-ProRule" id="PRU00464"/>
    </source>
</evidence>
<dbReference type="GO" id="GO:0003824">
    <property type="term" value="F:catalytic activity"/>
    <property type="evidence" value="ECO:0007669"/>
    <property type="project" value="InterPro"/>
</dbReference>
<dbReference type="Proteomes" id="UP000249526">
    <property type="component" value="Unassembled WGS sequence"/>
</dbReference>
<sequence>MSLVTATHHTQNQTIHQNHHHHHHTNNNTMTTEIHRTNDLTISLSHTPTTPGHTLATLTTTTTLFSLPKSTFTTTLLTLRTITPILKQTYNTPRIALITSGNKTISLLPLHGLPSPNTWTPILSPETTFHDPQTTTSQPNYITSKSGPRMPSAQLTHLANTITTHTLSTANYTFHGPSTDTNLFANIIRGTEHPQWRIWEDESHVAFLTPYPNTPGFTVVVPRRHLGSDIFALGEEEYKGLVGAAWTVGRVLMEALGVGRCGMVFEGFEVDYAHVKLVPVYGEDEGGGEREVFREVYPGYVSSLPGPEVEDVEELVRRAGEIRGVIAARGV</sequence>
<dbReference type="EMBL" id="KZ825060">
    <property type="protein sequence ID" value="RAH58352.1"/>
    <property type="molecule type" value="Genomic_DNA"/>
</dbReference>
<feature type="region of interest" description="Disordered" evidence="2">
    <location>
        <begin position="1"/>
        <end position="27"/>
    </location>
</feature>
<feature type="compositionally biased region" description="Low complexity" evidence="2">
    <location>
        <begin position="7"/>
        <end position="16"/>
    </location>
</feature>